<dbReference type="PANTHER" id="PTHR46599">
    <property type="entry name" value="PIGGYBAC TRANSPOSABLE ELEMENT-DERIVED PROTEIN 4"/>
    <property type="match status" value="1"/>
</dbReference>
<keyword evidence="6" id="KW-0843">Virulence</keyword>
<feature type="region of interest" description="Disordered" evidence="7">
    <location>
        <begin position="285"/>
        <end position="394"/>
    </location>
</feature>
<evidence type="ECO:0000313" key="12">
    <source>
        <dbReference type="Proteomes" id="UP001165121"/>
    </source>
</evidence>
<feature type="region of interest" description="Disordered" evidence="7">
    <location>
        <begin position="425"/>
        <end position="521"/>
    </location>
</feature>
<evidence type="ECO:0000259" key="9">
    <source>
        <dbReference type="Pfam" id="PF13843"/>
    </source>
</evidence>
<dbReference type="InterPro" id="IPR054463">
    <property type="entry name" value="PexRD54_WY"/>
</dbReference>
<comment type="similarity">
    <text evidence="3">Belongs to the RxLR effector family.</text>
</comment>
<evidence type="ECO:0000256" key="4">
    <source>
        <dbReference type="ARBA" id="ARBA00022525"/>
    </source>
</evidence>
<dbReference type="GO" id="GO:0005576">
    <property type="term" value="C:extracellular region"/>
    <property type="evidence" value="ECO:0007669"/>
    <property type="project" value="UniProtKB-SubCell"/>
</dbReference>
<feature type="signal peptide" evidence="8">
    <location>
        <begin position="1"/>
        <end position="23"/>
    </location>
</feature>
<keyword evidence="12" id="KW-1185">Reference proteome</keyword>
<proteinExistence type="inferred from homology"/>
<feature type="compositionally biased region" description="Basic and acidic residues" evidence="7">
    <location>
        <begin position="295"/>
        <end position="371"/>
    </location>
</feature>
<evidence type="ECO:0000256" key="6">
    <source>
        <dbReference type="ARBA" id="ARBA00023026"/>
    </source>
</evidence>
<accession>A0A9W7CZH1</accession>
<organism evidence="11 12">
    <name type="scientific">Phytophthora fragariaefolia</name>
    <dbReference type="NCBI Taxonomy" id="1490495"/>
    <lineage>
        <taxon>Eukaryota</taxon>
        <taxon>Sar</taxon>
        <taxon>Stramenopiles</taxon>
        <taxon>Oomycota</taxon>
        <taxon>Peronosporomycetes</taxon>
        <taxon>Peronosporales</taxon>
        <taxon>Peronosporaceae</taxon>
        <taxon>Phytophthora</taxon>
    </lineage>
</organism>
<feature type="compositionally biased region" description="Acidic residues" evidence="7">
    <location>
        <begin position="499"/>
        <end position="521"/>
    </location>
</feature>
<protein>
    <submittedName>
        <fullName evidence="11">Unnamed protein product</fullName>
    </submittedName>
</protein>
<evidence type="ECO:0000256" key="8">
    <source>
        <dbReference type="SAM" id="SignalP"/>
    </source>
</evidence>
<evidence type="ECO:0000256" key="3">
    <source>
        <dbReference type="ARBA" id="ARBA00010400"/>
    </source>
</evidence>
<comment type="subcellular location">
    <subcellularLocation>
        <location evidence="1">Host cell</location>
    </subcellularLocation>
    <subcellularLocation>
        <location evidence="2">Secreted</location>
    </subcellularLocation>
</comment>
<feature type="compositionally biased region" description="Basic and acidic residues" evidence="7">
    <location>
        <begin position="1112"/>
        <end position="1121"/>
    </location>
</feature>
<dbReference type="Pfam" id="PF22748">
    <property type="entry name" value="PexRD54_WY"/>
    <property type="match status" value="1"/>
</dbReference>
<dbReference type="InterPro" id="IPR029526">
    <property type="entry name" value="PGBD"/>
</dbReference>
<dbReference type="GO" id="GO:0043657">
    <property type="term" value="C:host cell"/>
    <property type="evidence" value="ECO:0007669"/>
    <property type="project" value="UniProtKB-SubCell"/>
</dbReference>
<keyword evidence="5 8" id="KW-0732">Signal</keyword>
<dbReference type="AlphaFoldDB" id="A0A9W7CZH1"/>
<comment type="caution">
    <text evidence="11">The sequence shown here is derived from an EMBL/GenBank/DDBJ whole genome shotgun (WGS) entry which is preliminary data.</text>
</comment>
<reference evidence="11" key="1">
    <citation type="submission" date="2023-04" db="EMBL/GenBank/DDBJ databases">
        <title>Phytophthora fragariaefolia NBRC 109709.</title>
        <authorList>
            <person name="Ichikawa N."/>
            <person name="Sato H."/>
            <person name="Tonouchi N."/>
        </authorList>
    </citation>
    <scope>NUCLEOTIDE SEQUENCE</scope>
    <source>
        <strain evidence="11">NBRC 109709</strain>
    </source>
</reference>
<feature type="domain" description="PiggyBac transposable element-derived protein" evidence="9">
    <location>
        <begin position="645"/>
        <end position="943"/>
    </location>
</feature>
<evidence type="ECO:0000259" key="10">
    <source>
        <dbReference type="Pfam" id="PF22748"/>
    </source>
</evidence>
<feature type="domain" description="RxLR effector PexRD54 WY" evidence="10">
    <location>
        <begin position="88"/>
        <end position="129"/>
    </location>
</feature>
<dbReference type="OrthoDB" id="126522at2759"/>
<feature type="region of interest" description="Disordered" evidence="7">
    <location>
        <begin position="1100"/>
        <end position="1134"/>
    </location>
</feature>
<dbReference type="Proteomes" id="UP001165121">
    <property type="component" value="Unassembled WGS sequence"/>
</dbReference>
<feature type="chain" id="PRO_5040817498" evidence="8">
    <location>
        <begin position="24"/>
        <end position="1134"/>
    </location>
</feature>
<dbReference type="PANTHER" id="PTHR46599:SF3">
    <property type="entry name" value="PIGGYBAC TRANSPOSABLE ELEMENT-DERIVED PROTEIN 4"/>
    <property type="match status" value="1"/>
</dbReference>
<dbReference type="EMBL" id="BSXT01002052">
    <property type="protein sequence ID" value="GMF46869.1"/>
    <property type="molecule type" value="Genomic_DNA"/>
</dbReference>
<evidence type="ECO:0000256" key="2">
    <source>
        <dbReference type="ARBA" id="ARBA00004613"/>
    </source>
</evidence>
<evidence type="ECO:0000256" key="7">
    <source>
        <dbReference type="SAM" id="MobiDB-lite"/>
    </source>
</evidence>
<evidence type="ECO:0000256" key="5">
    <source>
        <dbReference type="ARBA" id="ARBA00022729"/>
    </source>
</evidence>
<evidence type="ECO:0000256" key="1">
    <source>
        <dbReference type="ARBA" id="ARBA00004340"/>
    </source>
</evidence>
<gene>
    <name evidence="11" type="ORF">Pfra01_001743400</name>
</gene>
<name>A0A9W7CZH1_9STRA</name>
<keyword evidence="4" id="KW-0964">Secreted</keyword>
<dbReference type="Pfam" id="PF13843">
    <property type="entry name" value="DDE_Tnp_1_7"/>
    <property type="match status" value="1"/>
</dbReference>
<feature type="compositionally biased region" description="Basic residues" evidence="7">
    <location>
        <begin position="1100"/>
        <end position="1111"/>
    </location>
</feature>
<sequence>MGLFCAFLLASYLLGLGFQGGSALDQVKINDANLEKEGTVTRVLQPGAGTGTNHGDRGDNLDDERVSNPALSSIAAALSEIRPATQAVANKAWLMSKTSPEKVFTALRLGEAGAKLNGNPRFLQWLKYVDMYSNIKYRYYSGTDALKILQKTNSDDKLVTLFQSLNTLAPNVVCYDMSFFVCLHKTGSEDGLGWVMDSSLVQTARSRISGLASMRSGRREKPTATVAAPHDVDFRQLWRQLKAAGWTSKWPSGIQTDLTYTSAMGAVLVGERAVVEYAFQSGLLVEEQDGEENGGEEHVGEEGGEGKHVGETGGDEEHVGEEGGDEDHVGETGGDEEHVGEEGGDMEHVGETGGDKEHVGEEGGERNHVGEEVGGGGGDDVVIRPSQIDTSVQLSQNTIEQVFGPSSESEPELSQAAVARAFDLSPGHLEADDEQRDAAARLRLLSDASGLESEGEDERAVASPTAPPRRTRIPQKLNDDVNVLLGGERSSEYQNLSSDESDSDCDTGGDEFDEEDDELSDSDAAEMDEAFLASLHIGGDGELSKAALKQRPAALRAMRWTQFRPRSKPILLLETRAERMAAQQTGRHCETVAQISRRLKAAGKYGTHEILHVVWLLVARMLCPQKRRFAAHWSMVEEGAIPAGLFGWYMTRDRCQNIVRDLHFVDNTAAHGRDKLWKLRPVVDKIQERFLAGWSLPAVFSFDEGVLPATSKRNTTRMFMSDKPHRYGSKLFMLCDAKTAYCHRFEDYVGKRNNDGGDTGIDAKTGATAVLRNLKTALTPQSRHNRHAVIIDRYYASVLLAVELLKVRIYVVGTIMMNRLGFDKRIKSEHKDRPASIPSGSFLFTRSVDVPAMISYLWWDRKPVYYLCTGSVMTPSTIERKVTRVGAIQVGCPQSVKDYQNRMGGVDRHDQVRLQSYSLQMSTRFTKYYMGLFLGFLDLALVNEFLTHKEAAKIKGTVAMKRSEWFRVLQNQLLQLKAEDFAGVEATPPPCRQKRRRTAVRLAHALEQSEDWVTVTGVQKRRQRSYKVCALLRTEKKKSFATTYFCERCSIDNAKCWLCNKIRRVYKGVAKTCFEIWHDDFGAGQNVPVSLGKRVVLRRPGKNAGKRKKTRRELQLVREEGSAGGDSDSDSNDE</sequence>
<evidence type="ECO:0000313" key="11">
    <source>
        <dbReference type="EMBL" id="GMF46869.1"/>
    </source>
</evidence>